<dbReference type="AlphaFoldDB" id="A0A2W7PJK6"/>
<dbReference type="InterPro" id="IPR050483">
    <property type="entry name" value="CoA-transferase_III_domain"/>
</dbReference>
<evidence type="ECO:0000313" key="2">
    <source>
        <dbReference type="EMBL" id="PZX33930.1"/>
    </source>
</evidence>
<dbReference type="Gene3D" id="3.30.1540.10">
    <property type="entry name" value="formyl-coa transferase, domain 3"/>
    <property type="match status" value="1"/>
</dbReference>
<dbReference type="GO" id="GO:0008410">
    <property type="term" value="F:CoA-transferase activity"/>
    <property type="evidence" value="ECO:0007669"/>
    <property type="project" value="TreeGrafter"/>
</dbReference>
<name>A0A2W7PJK6_9BURK</name>
<proteinExistence type="predicted"/>
<keyword evidence="3" id="KW-1185">Reference proteome</keyword>
<sequence length="424" mass="45189">MLRLFFIKDRCSVVRNTITEIRPPAMQKPLRHVRVLDLTNVLAGPFCCHQLAHLGAEVIKVETPGSGDLARQLGADPELNQRLMGVSFLAQNPGKQSVTLNLKHASGKAVFRRLVQSADVVVENLRPGVMERLGLGYETLKQDNPRLIYCAISGFGQDGPLAGLPAYDQIIQGMAGVMQITGDAHSAPLRVGYPVSDTIGGLTAALAVSAALADTGRTEGYFIDVSMLEATLATMGWAVSNHLIAGRPPTPMGNENMTASPSGTFRTADGLLNIAANKQEQFEALCRVVGRPALADDARFAQRQARLANRAALTQALEAELATRPAAEWWPLLTAAGVPAGPVLDVPQTLAHPQVSERGMIGKFADAPGVGRDIRVVRTGFKLNREAPAVDTPPPQLGQHTRQVLGSLGYSDADIDALNQEGAI</sequence>
<dbReference type="PANTHER" id="PTHR48207">
    <property type="entry name" value="SUCCINATE--HYDROXYMETHYLGLUTARATE COA-TRANSFERASE"/>
    <property type="match status" value="1"/>
</dbReference>
<dbReference type="SUPFAM" id="SSF89796">
    <property type="entry name" value="CoA-transferase family III (CaiB/BaiF)"/>
    <property type="match status" value="1"/>
</dbReference>
<protein>
    <submittedName>
        <fullName evidence="2">Crotonobetainyl-CoA:carnitine CoA-transferase CaiB-like acyl-CoA transferase</fullName>
    </submittedName>
</protein>
<dbReference type="EMBL" id="QKZN01000001">
    <property type="protein sequence ID" value="PZX33930.1"/>
    <property type="molecule type" value="Genomic_DNA"/>
</dbReference>
<dbReference type="Pfam" id="PF02515">
    <property type="entry name" value="CoA_transf_3"/>
    <property type="match status" value="1"/>
</dbReference>
<dbReference type="Gene3D" id="3.40.50.10540">
    <property type="entry name" value="Crotonobetainyl-coa:carnitine coa-transferase, domain 1"/>
    <property type="match status" value="1"/>
</dbReference>
<gene>
    <name evidence="2" type="ORF">C7416_101212</name>
</gene>
<evidence type="ECO:0000313" key="3">
    <source>
        <dbReference type="Proteomes" id="UP000249638"/>
    </source>
</evidence>
<keyword evidence="1" id="KW-0808">Transferase</keyword>
<reference evidence="2" key="1">
    <citation type="submission" date="2018-06" db="EMBL/GenBank/DDBJ databases">
        <title>Genomic Encyclopedia of Type Strains, Phase IV (KMG-V): Genome sequencing to study the core and pangenomes of soil and plant-associated prokaryotes.</title>
        <authorList>
            <person name="Whitman W."/>
        </authorList>
    </citation>
    <scope>NUCLEOTIDE SEQUENCE [LARGE SCALE GENOMIC DNA]</scope>
    <source>
        <strain evidence="2">MLR2-44</strain>
    </source>
</reference>
<organism evidence="2 3">
    <name type="scientific">Cupriavidus phytorum</name>
    <dbReference type="NCBI Taxonomy" id="3024399"/>
    <lineage>
        <taxon>Bacteria</taxon>
        <taxon>Pseudomonadati</taxon>
        <taxon>Pseudomonadota</taxon>
        <taxon>Betaproteobacteria</taxon>
        <taxon>Burkholderiales</taxon>
        <taxon>Burkholderiaceae</taxon>
        <taxon>Cupriavidus</taxon>
    </lineage>
</organism>
<dbReference type="Proteomes" id="UP000249638">
    <property type="component" value="Unassembled WGS sequence"/>
</dbReference>
<dbReference type="InterPro" id="IPR044855">
    <property type="entry name" value="CoA-Trfase_III_dom3_sf"/>
</dbReference>
<dbReference type="PANTHER" id="PTHR48207:SF3">
    <property type="entry name" value="SUCCINATE--HYDROXYMETHYLGLUTARATE COA-TRANSFERASE"/>
    <property type="match status" value="1"/>
</dbReference>
<dbReference type="InterPro" id="IPR023606">
    <property type="entry name" value="CoA-Trfase_III_dom_1_sf"/>
</dbReference>
<comment type="caution">
    <text evidence="2">The sequence shown here is derived from an EMBL/GenBank/DDBJ whole genome shotgun (WGS) entry which is preliminary data.</text>
</comment>
<dbReference type="InterPro" id="IPR003673">
    <property type="entry name" value="CoA-Trfase_fam_III"/>
</dbReference>
<evidence type="ECO:0000256" key="1">
    <source>
        <dbReference type="ARBA" id="ARBA00022679"/>
    </source>
</evidence>
<accession>A0A2W7PJK6</accession>